<evidence type="ECO:0000256" key="17">
    <source>
        <dbReference type="SAM" id="Phobius"/>
    </source>
</evidence>
<keyword evidence="16" id="KW-0175">Coiled coil</keyword>
<evidence type="ECO:0000259" key="18">
    <source>
        <dbReference type="Pfam" id="PF02706"/>
    </source>
</evidence>
<evidence type="ECO:0000313" key="22">
    <source>
        <dbReference type="Proteomes" id="UP000538507"/>
    </source>
</evidence>
<keyword evidence="9" id="KW-0547">Nucleotide-binding</keyword>
<reference evidence="21 22" key="1">
    <citation type="submission" date="2020-08" db="EMBL/GenBank/DDBJ databases">
        <title>Genomic Encyclopedia of Type Strains, Phase IV (KMG-V): Genome sequencing to study the core and pangenomes of soil and plant-associated prokaryotes.</title>
        <authorList>
            <person name="Whitman W."/>
        </authorList>
    </citation>
    <scope>NUCLEOTIDE SEQUENCE [LARGE SCALE GENOMIC DNA]</scope>
    <source>
        <strain evidence="21 22">SEMIA 415</strain>
    </source>
</reference>
<keyword evidence="8 17" id="KW-0812">Transmembrane</keyword>
<evidence type="ECO:0000256" key="14">
    <source>
        <dbReference type="ARBA" id="ARBA00023137"/>
    </source>
</evidence>
<feature type="coiled-coil region" evidence="16">
    <location>
        <begin position="387"/>
        <end position="414"/>
    </location>
</feature>
<comment type="caution">
    <text evidence="21">The sequence shown here is derived from an EMBL/GenBank/DDBJ whole genome shotgun (WGS) entry which is preliminary data.</text>
</comment>
<evidence type="ECO:0000256" key="10">
    <source>
        <dbReference type="ARBA" id="ARBA00022777"/>
    </source>
</evidence>
<keyword evidence="14" id="KW-0829">Tyrosine-protein kinase</keyword>
<dbReference type="InterPro" id="IPR005702">
    <property type="entry name" value="Wzc-like_C"/>
</dbReference>
<comment type="subcellular location">
    <subcellularLocation>
        <location evidence="1">Cell inner membrane</location>
        <topology evidence="1">Multi-pass membrane protein</topology>
    </subcellularLocation>
</comment>
<keyword evidence="13 17" id="KW-0472">Membrane</keyword>
<dbReference type="InterPro" id="IPR032807">
    <property type="entry name" value="GNVR"/>
</dbReference>
<keyword evidence="7" id="KW-0808">Transferase</keyword>
<evidence type="ECO:0000256" key="15">
    <source>
        <dbReference type="ARBA" id="ARBA00051245"/>
    </source>
</evidence>
<dbReference type="Pfam" id="PF13614">
    <property type="entry name" value="AAA_31"/>
    <property type="match status" value="1"/>
</dbReference>
<dbReference type="Gene3D" id="3.40.50.300">
    <property type="entry name" value="P-loop containing nucleotide triphosphate hydrolases"/>
    <property type="match status" value="1"/>
</dbReference>
<keyword evidence="5" id="KW-1003">Cell membrane</keyword>
<protein>
    <recommendedName>
        <fullName evidence="4">non-specific protein-tyrosine kinase</fullName>
        <ecNumber evidence="4">2.7.10.2</ecNumber>
    </recommendedName>
</protein>
<dbReference type="InterPro" id="IPR003856">
    <property type="entry name" value="LPS_length_determ_N"/>
</dbReference>
<keyword evidence="6" id="KW-0997">Cell inner membrane</keyword>
<dbReference type="EMBL" id="JACIGO010000014">
    <property type="protein sequence ID" value="MBB4294151.1"/>
    <property type="molecule type" value="Genomic_DNA"/>
</dbReference>
<evidence type="ECO:0000256" key="5">
    <source>
        <dbReference type="ARBA" id="ARBA00022475"/>
    </source>
</evidence>
<dbReference type="GO" id="GO:0004713">
    <property type="term" value="F:protein tyrosine kinase activity"/>
    <property type="evidence" value="ECO:0007669"/>
    <property type="project" value="TreeGrafter"/>
</dbReference>
<evidence type="ECO:0000256" key="11">
    <source>
        <dbReference type="ARBA" id="ARBA00022840"/>
    </source>
</evidence>
<dbReference type="InterPro" id="IPR025669">
    <property type="entry name" value="AAA_dom"/>
</dbReference>
<evidence type="ECO:0000256" key="2">
    <source>
        <dbReference type="ARBA" id="ARBA00007316"/>
    </source>
</evidence>
<comment type="similarity">
    <text evidence="2">Belongs to the CpsD/CapB family.</text>
</comment>
<name>A0AAE2MQS1_RHILE</name>
<dbReference type="AlphaFoldDB" id="A0AAE2MQS1"/>
<feature type="domain" description="Polysaccharide chain length determinant N-terminal" evidence="18">
    <location>
        <begin position="21"/>
        <end position="112"/>
    </location>
</feature>
<evidence type="ECO:0000313" key="21">
    <source>
        <dbReference type="EMBL" id="MBB4294151.1"/>
    </source>
</evidence>
<dbReference type="CDD" id="cd05387">
    <property type="entry name" value="BY-kinase"/>
    <property type="match status" value="1"/>
</dbReference>
<feature type="transmembrane region" description="Helical" evidence="17">
    <location>
        <begin position="38"/>
        <end position="61"/>
    </location>
</feature>
<evidence type="ECO:0000256" key="6">
    <source>
        <dbReference type="ARBA" id="ARBA00022519"/>
    </source>
</evidence>
<comment type="similarity">
    <text evidence="3">Belongs to the etk/wzc family.</text>
</comment>
<evidence type="ECO:0000259" key="19">
    <source>
        <dbReference type="Pfam" id="PF13614"/>
    </source>
</evidence>
<evidence type="ECO:0000259" key="20">
    <source>
        <dbReference type="Pfam" id="PF13807"/>
    </source>
</evidence>
<organism evidence="21 22">
    <name type="scientific">Rhizobium leguminosarum</name>
    <dbReference type="NCBI Taxonomy" id="384"/>
    <lineage>
        <taxon>Bacteria</taxon>
        <taxon>Pseudomonadati</taxon>
        <taxon>Pseudomonadota</taxon>
        <taxon>Alphaproteobacteria</taxon>
        <taxon>Hyphomicrobiales</taxon>
        <taxon>Rhizobiaceae</taxon>
        <taxon>Rhizobium/Agrobacterium group</taxon>
        <taxon>Rhizobium</taxon>
    </lineage>
</organism>
<feature type="domain" description="Tyrosine-protein kinase G-rich" evidence="20">
    <location>
        <begin position="390"/>
        <end position="464"/>
    </location>
</feature>
<dbReference type="GO" id="GO:0005886">
    <property type="term" value="C:plasma membrane"/>
    <property type="evidence" value="ECO:0007669"/>
    <property type="project" value="UniProtKB-SubCell"/>
</dbReference>
<dbReference type="EC" id="2.7.10.2" evidence="4"/>
<dbReference type="InterPro" id="IPR027417">
    <property type="entry name" value="P-loop_NTPase"/>
</dbReference>
<evidence type="ECO:0000256" key="9">
    <source>
        <dbReference type="ARBA" id="ARBA00022741"/>
    </source>
</evidence>
<evidence type="ECO:0000256" key="16">
    <source>
        <dbReference type="SAM" id="Coils"/>
    </source>
</evidence>
<proteinExistence type="inferred from homology"/>
<comment type="catalytic activity">
    <reaction evidence="15">
        <text>L-tyrosyl-[protein] + ATP = O-phospho-L-tyrosyl-[protein] + ADP + H(+)</text>
        <dbReference type="Rhea" id="RHEA:10596"/>
        <dbReference type="Rhea" id="RHEA-COMP:10136"/>
        <dbReference type="Rhea" id="RHEA-COMP:20101"/>
        <dbReference type="ChEBI" id="CHEBI:15378"/>
        <dbReference type="ChEBI" id="CHEBI:30616"/>
        <dbReference type="ChEBI" id="CHEBI:46858"/>
        <dbReference type="ChEBI" id="CHEBI:61978"/>
        <dbReference type="ChEBI" id="CHEBI:456216"/>
        <dbReference type="EC" id="2.7.10.2"/>
    </reaction>
</comment>
<evidence type="ECO:0000256" key="4">
    <source>
        <dbReference type="ARBA" id="ARBA00011903"/>
    </source>
</evidence>
<dbReference type="InterPro" id="IPR050445">
    <property type="entry name" value="Bact_polysacc_biosynth/exp"/>
</dbReference>
<evidence type="ECO:0000256" key="12">
    <source>
        <dbReference type="ARBA" id="ARBA00022989"/>
    </source>
</evidence>
<dbReference type="RefSeq" id="WP_183610491.1">
    <property type="nucleotide sequence ID" value="NZ_JACHAZ010000014.1"/>
</dbReference>
<dbReference type="Pfam" id="PF02706">
    <property type="entry name" value="Wzz"/>
    <property type="match status" value="1"/>
</dbReference>
<keyword evidence="11" id="KW-0067">ATP-binding</keyword>
<keyword evidence="10" id="KW-0418">Kinase</keyword>
<dbReference type="Proteomes" id="UP000538507">
    <property type="component" value="Unassembled WGS sequence"/>
</dbReference>
<evidence type="ECO:0000256" key="8">
    <source>
        <dbReference type="ARBA" id="ARBA00022692"/>
    </source>
</evidence>
<dbReference type="PANTHER" id="PTHR32309">
    <property type="entry name" value="TYROSINE-PROTEIN KINASE"/>
    <property type="match status" value="1"/>
</dbReference>
<gene>
    <name evidence="21" type="ORF">GGE16_006250</name>
</gene>
<accession>A0AAE2MQS1</accession>
<evidence type="ECO:0000256" key="7">
    <source>
        <dbReference type="ARBA" id="ARBA00022679"/>
    </source>
</evidence>
<sequence>MLSPFRNDAAELGSEFRTRRDNFDVDAILAIIRRRWTLVAVALAAGLVVGAAFLLSAVPMYTASATLLIDKSNSGLLSQMSETGAAVNDDAAVLSEVEVLRSDSVALSVVDKFKLQDNATFMSPSQSLRSSLAQLFDLRRFFSSSAEDQDSIDEARENAAAAVKSNMSVSRVGRTYVLNIEYTSRSPALSAKIVNAIAEGYLLDKLNSKYDATRRASDWLEQRIDELRQKALETDLAVQKFKSDNGLLATSGQLISDQQLSELNRALIDAQAETAKAKARYDRIKIIIDAHRTDAIVTDVLDSSISNDLRMKYLEASKTEAEISARLGPNHTQAVRLRGQMAEYERMMFEELGRISESYKSDYDVALSKEKSLSDSVGQASKVSAAAGETQVQLRELERKADTFRNLYQTFLARYQEATQQQSFPITEARIIEKAQNPTVPSYPQKPLTLALFGILGIAAGMSASAFLEFQDKYFRTGDQVRNSLEIDFLGFMPAIKDGAANHVMTHPMSMFAETLRASKIAIESDETSGCRVVGVVSALPGEGKSTAAINLAHLLAAEGSRTLLLDADFRQPGTSKLLAPNAESGLPQILNGSASAANLLIRIEESGVEFIPALVNKRVSNSAQLLSSKAMADFLAAARTKFDYVIIDLPPAGPVIDARAMAPLIDSFMLVIEWGKTSRKVVQAVLGSEPAIHSRMIGAVLNKVDTKKLKLYRSHGSVEYYHSKYSDYYLEDN</sequence>
<evidence type="ECO:0000256" key="13">
    <source>
        <dbReference type="ARBA" id="ARBA00023136"/>
    </source>
</evidence>
<dbReference type="Pfam" id="PF13807">
    <property type="entry name" value="GNVR"/>
    <property type="match status" value="1"/>
</dbReference>
<feature type="domain" description="AAA" evidence="19">
    <location>
        <begin position="536"/>
        <end position="676"/>
    </location>
</feature>
<dbReference type="SUPFAM" id="SSF52540">
    <property type="entry name" value="P-loop containing nucleoside triphosphate hydrolases"/>
    <property type="match status" value="1"/>
</dbReference>
<dbReference type="PANTHER" id="PTHR32309:SF13">
    <property type="entry name" value="FERRIC ENTEROBACTIN TRANSPORT PROTEIN FEPE"/>
    <property type="match status" value="1"/>
</dbReference>
<evidence type="ECO:0000256" key="3">
    <source>
        <dbReference type="ARBA" id="ARBA00008883"/>
    </source>
</evidence>
<keyword evidence="12 17" id="KW-1133">Transmembrane helix</keyword>
<evidence type="ECO:0000256" key="1">
    <source>
        <dbReference type="ARBA" id="ARBA00004429"/>
    </source>
</evidence>